<protein>
    <submittedName>
        <fullName evidence="1">Uncharacterized protein</fullName>
    </submittedName>
</protein>
<organism evidence="1 2">
    <name type="scientific">Ramazzottius varieornatus</name>
    <name type="common">Water bear</name>
    <name type="synonym">Tardigrade</name>
    <dbReference type="NCBI Taxonomy" id="947166"/>
    <lineage>
        <taxon>Eukaryota</taxon>
        <taxon>Metazoa</taxon>
        <taxon>Ecdysozoa</taxon>
        <taxon>Tardigrada</taxon>
        <taxon>Eutardigrada</taxon>
        <taxon>Parachela</taxon>
        <taxon>Hypsibioidea</taxon>
        <taxon>Ramazzottiidae</taxon>
        <taxon>Ramazzottius</taxon>
    </lineage>
</organism>
<accession>A0A1D1VK10</accession>
<dbReference type="Proteomes" id="UP000186922">
    <property type="component" value="Unassembled WGS sequence"/>
</dbReference>
<proteinExistence type="predicted"/>
<evidence type="ECO:0000313" key="2">
    <source>
        <dbReference type="Proteomes" id="UP000186922"/>
    </source>
</evidence>
<dbReference type="AlphaFoldDB" id="A0A1D1VK10"/>
<name>A0A1D1VK10_RAMVA</name>
<sequence>MPTKNLRSVFGFLVHSSEFARVYRYIGKLTGLLHNIVETDRRSAFYLYNALRSVSAFNGARVLDRLRLLVSS</sequence>
<evidence type="ECO:0000313" key="1">
    <source>
        <dbReference type="EMBL" id="GAU99253.1"/>
    </source>
</evidence>
<reference evidence="1 2" key="1">
    <citation type="journal article" date="2016" name="Nat. Commun.">
        <title>Extremotolerant tardigrade genome and improved radiotolerance of human cultured cells by tardigrade-unique protein.</title>
        <authorList>
            <person name="Hashimoto T."/>
            <person name="Horikawa D.D."/>
            <person name="Saito Y."/>
            <person name="Kuwahara H."/>
            <person name="Kozuka-Hata H."/>
            <person name="Shin-I T."/>
            <person name="Minakuchi Y."/>
            <person name="Ohishi K."/>
            <person name="Motoyama A."/>
            <person name="Aizu T."/>
            <person name="Enomoto A."/>
            <person name="Kondo K."/>
            <person name="Tanaka S."/>
            <person name="Hara Y."/>
            <person name="Koshikawa S."/>
            <person name="Sagara H."/>
            <person name="Miura T."/>
            <person name="Yokobori S."/>
            <person name="Miyagawa K."/>
            <person name="Suzuki Y."/>
            <person name="Kubo T."/>
            <person name="Oyama M."/>
            <person name="Kohara Y."/>
            <person name="Fujiyama A."/>
            <person name="Arakawa K."/>
            <person name="Katayama T."/>
            <person name="Toyoda A."/>
            <person name="Kunieda T."/>
        </authorList>
    </citation>
    <scope>NUCLEOTIDE SEQUENCE [LARGE SCALE GENOMIC DNA]</scope>
    <source>
        <strain evidence="1 2">YOKOZUNA-1</strain>
    </source>
</reference>
<comment type="caution">
    <text evidence="1">The sequence shown here is derived from an EMBL/GenBank/DDBJ whole genome shotgun (WGS) entry which is preliminary data.</text>
</comment>
<gene>
    <name evidence="1" type="primary">RvY_10283-1</name>
    <name evidence="1" type="synonym">RvY_10283.1</name>
    <name evidence="1" type="ORF">RvY_10283</name>
</gene>
<dbReference type="EMBL" id="BDGG01000005">
    <property type="protein sequence ID" value="GAU99253.1"/>
    <property type="molecule type" value="Genomic_DNA"/>
</dbReference>
<keyword evidence="2" id="KW-1185">Reference proteome</keyword>